<dbReference type="HOGENOM" id="CLU_009182_0_0_0"/>
<dbReference type="PROSITE" id="PS51677">
    <property type="entry name" value="NODB"/>
    <property type="match status" value="1"/>
</dbReference>
<evidence type="ECO:0000256" key="12">
    <source>
        <dbReference type="SAM" id="Phobius"/>
    </source>
</evidence>
<dbReference type="PATRIC" id="fig|1303518.3.peg.326"/>
<evidence type="ECO:0000256" key="3">
    <source>
        <dbReference type="ARBA" id="ARBA00022676"/>
    </source>
</evidence>
<dbReference type="InterPro" id="IPR017853">
    <property type="entry name" value="GH"/>
</dbReference>
<evidence type="ECO:0000256" key="4">
    <source>
        <dbReference type="ARBA" id="ARBA00022679"/>
    </source>
</evidence>
<feature type="transmembrane region" description="Helical" evidence="12">
    <location>
        <begin position="827"/>
        <end position="847"/>
    </location>
</feature>
<dbReference type="InParanoid" id="S0EUY0"/>
<dbReference type="PROSITE" id="PS51910">
    <property type="entry name" value="GH18_2"/>
    <property type="match status" value="1"/>
</dbReference>
<sequence>MPREFNLPPSEDSTPEPNRPELDTVNWDEPRQQPVFYDAGQRRWRVVRRVLFLTFGAVFAGFVVLVVSLFARPLVPYTALPKLAPVRDVGNLDPIATEHAVFKRHELDVKLQRDKQALLAIQKERRMLRLRRHERAQAYLRLLAAQAPRMLDRGGPVVAGFYVDWEHTSIVSAEQHIDNLTHLIPEWLHLKPSGFDYADPSQVPFVDARPKSDGALIQLARAHHVAILPLINNYTSRPGQELGDGQWDTNAVDALVTDADARANFISQLRLWLLDHHMQGINIDFEQIDVDDREALVEFMRELYRALHPYGLLVTQEVELENQAYDIPALARWCDWIVPMFYDEHAGGTSPGPIAGIDWTRHDLKLLLEKVPPQKVVMGIGNYAYNWVDEPGQTDAVSLSYQEAVETARESQPDAVVHLDPKSLNPVFSYWEDAVDASGNRFAQKHVVWMLDAVSAYDQLVIGRKYHVRGGALWVLGDEDPTIWSFYHKALWHGNWEQILAKGALDRIVFAGAGLVDFDGEGALLQPKAEPHVGERTVTLDTQTGLAVAEAYRKDAQGHFLFPTSYLIRRYGGADNLRHKEVLLTFDDGPDPEWTPKILDILKRYRVPAVFFVCGRNAEAFPYLIKREWEEGHLIGNHTWDHPELDELPAAQQIVELNATQRVIQAITGHSTVLFRPPYGGDVEPTTGSEIRPLVLAGKLNYITVGEMDDPQDWRLYDLKPGTGTPDPSRPRSVESIVNDVLNQIGSGSVVLLHDAGGDRSRTVAALPQIITRLRARGYRFVDLPHLVSIPRTRLMPPVTGKDVVLAGTDHYVFLFSYIFQRVLTTLFLLSIVLGISRVLILMLLAIPQYFKEKRRVFPTRYQPTVSVVIAAYNEEKVICKTVEALLASDYPNLEIVVVDDGSKDKTAALVQERFAGVPNVKLIRKPNGGKASALNRGIREACGEIIVSLDADTLFAPDTIWRLVRHFADPQVGAVSGNVRVGNARNLITKWQSLEYITSQNFDRRAYDLLNCITVVPGAAGAIRRSALVEVGGYTSDTLAEDTDLTWKLRRAGWRIRNDSSAWAYTEAPEHLNALARQRFRWAFGTLQCLWKHRHALFEEGTFGWVALPSLWVYQILFPAVSPFMDIGILYALIEHNFIAFGSLFALMTGIEMLAAWIALCMDHGNRRLLWYLPLQRFVYRQLMYYVVLKSLWVATRGSAVGWNKLERSGTAQLGIKKPLPVPGVKETVTPELIEPPKAGKL</sequence>
<dbReference type="FunFam" id="3.90.550.10:FF:000164">
    <property type="entry name" value="Beta-(1-3)-glucosyl transferase"/>
    <property type="match status" value="1"/>
</dbReference>
<keyword evidence="4 15" id="KW-0808">Transferase</keyword>
<dbReference type="Gene3D" id="3.10.50.10">
    <property type="match status" value="1"/>
</dbReference>
<feature type="transmembrane region" description="Helical" evidence="12">
    <location>
        <begin position="50"/>
        <end position="71"/>
    </location>
</feature>
<evidence type="ECO:0000256" key="9">
    <source>
        <dbReference type="ARBA" id="ARBA00068721"/>
    </source>
</evidence>
<evidence type="ECO:0000256" key="5">
    <source>
        <dbReference type="ARBA" id="ARBA00022842"/>
    </source>
</evidence>
<dbReference type="GO" id="GO:0016757">
    <property type="term" value="F:glycosyltransferase activity"/>
    <property type="evidence" value="ECO:0007669"/>
    <property type="project" value="UniProtKB-KW"/>
</dbReference>
<dbReference type="InterPro" id="IPR011583">
    <property type="entry name" value="Chitinase_II/V-like_cat"/>
</dbReference>
<feature type="transmembrane region" description="Helical" evidence="12">
    <location>
        <begin position="1112"/>
        <end position="1135"/>
    </location>
</feature>
<protein>
    <recommendedName>
        <fullName evidence="9">Beta-monoglucosyldiacylglycerol synthase</fullName>
        <ecNumber evidence="8">2.4.1.336</ecNumber>
    </recommendedName>
    <alternativeName>
        <fullName evidence="10">UDP-glucose:1,2-diacylglycerol 3-beta-D-glucosyltransferase</fullName>
    </alternativeName>
</protein>
<feature type="domain" description="NodB homology" evidence="13">
    <location>
        <begin position="580"/>
        <end position="782"/>
    </location>
</feature>
<keyword evidence="6 12" id="KW-0472">Membrane</keyword>
<dbReference type="GO" id="GO:0016810">
    <property type="term" value="F:hydrolase activity, acting on carbon-nitrogen (but not peptide) bonds"/>
    <property type="evidence" value="ECO:0007669"/>
    <property type="project" value="InterPro"/>
</dbReference>
<evidence type="ECO:0000259" key="13">
    <source>
        <dbReference type="PROSITE" id="PS51677"/>
    </source>
</evidence>
<keyword evidence="12" id="KW-0812">Transmembrane</keyword>
<evidence type="ECO:0000256" key="2">
    <source>
        <dbReference type="ARBA" id="ARBA00006739"/>
    </source>
</evidence>
<evidence type="ECO:0000256" key="7">
    <source>
        <dbReference type="ARBA" id="ARBA00053004"/>
    </source>
</evidence>
<dbReference type="Pfam" id="PF13641">
    <property type="entry name" value="Glyco_tranf_2_3"/>
    <property type="match status" value="1"/>
</dbReference>
<dbReference type="SUPFAM" id="SSF88713">
    <property type="entry name" value="Glycoside hydrolase/deacetylase"/>
    <property type="match status" value="1"/>
</dbReference>
<feature type="region of interest" description="Disordered" evidence="11">
    <location>
        <begin position="1"/>
        <end position="26"/>
    </location>
</feature>
<dbReference type="OrthoDB" id="5352625at2"/>
<dbReference type="EC" id="2.4.1.336" evidence="8"/>
<feature type="domain" description="GH18" evidence="14">
    <location>
        <begin position="156"/>
        <end position="494"/>
    </location>
</feature>
<proteinExistence type="inferred from homology"/>
<comment type="catalytic activity">
    <reaction evidence="7">
        <text>a 1,2-diacyl-sn-glycerol + UDP-alpha-D-glucose = a 1,2-diacyl-3-O-(beta-D-glucopyranosyl)-sn-glycerol + UDP + H(+)</text>
        <dbReference type="Rhea" id="RHEA:17285"/>
        <dbReference type="ChEBI" id="CHEBI:15378"/>
        <dbReference type="ChEBI" id="CHEBI:17815"/>
        <dbReference type="ChEBI" id="CHEBI:58223"/>
        <dbReference type="ChEBI" id="CHEBI:58885"/>
        <dbReference type="ChEBI" id="CHEBI:75799"/>
        <dbReference type="EC" id="2.4.1.336"/>
    </reaction>
</comment>
<dbReference type="EMBL" id="HF951689">
    <property type="protein sequence ID" value="CCW34157.1"/>
    <property type="molecule type" value="Genomic_DNA"/>
</dbReference>
<keyword evidence="16" id="KW-1185">Reference proteome</keyword>
<evidence type="ECO:0000259" key="14">
    <source>
        <dbReference type="PROSITE" id="PS51910"/>
    </source>
</evidence>
<dbReference type="Gene3D" id="3.20.20.80">
    <property type="entry name" value="Glycosidases"/>
    <property type="match status" value="1"/>
</dbReference>
<dbReference type="CDD" id="cd10962">
    <property type="entry name" value="CE4_GT2-like"/>
    <property type="match status" value="1"/>
</dbReference>
<dbReference type="KEGG" id="ccz:CCALI_00320"/>
<feature type="transmembrane region" description="Helical" evidence="12">
    <location>
        <begin position="1141"/>
        <end position="1163"/>
    </location>
</feature>
<dbReference type="PANTHER" id="PTHR43630:SF1">
    <property type="entry name" value="POLY-BETA-1,6-N-ACETYL-D-GLUCOSAMINE SYNTHASE"/>
    <property type="match status" value="1"/>
</dbReference>
<dbReference type="eggNOG" id="COG0726">
    <property type="taxonomic scope" value="Bacteria"/>
</dbReference>
<dbReference type="InterPro" id="IPR001223">
    <property type="entry name" value="Glyco_hydro18_cat"/>
</dbReference>
<dbReference type="Pfam" id="PF00704">
    <property type="entry name" value="Glyco_hydro_18"/>
    <property type="match status" value="1"/>
</dbReference>
<keyword evidence="3" id="KW-0328">Glycosyltransferase</keyword>
<dbReference type="GO" id="GO:0016020">
    <property type="term" value="C:membrane"/>
    <property type="evidence" value="ECO:0007669"/>
    <property type="project" value="UniProtKB-SubCell"/>
</dbReference>
<dbReference type="GO" id="GO:0005975">
    <property type="term" value="P:carbohydrate metabolic process"/>
    <property type="evidence" value="ECO:0007669"/>
    <property type="project" value="InterPro"/>
</dbReference>
<dbReference type="Pfam" id="PF01522">
    <property type="entry name" value="Polysacc_deac_1"/>
    <property type="match status" value="1"/>
</dbReference>
<dbReference type="Gene3D" id="3.90.550.10">
    <property type="entry name" value="Spore Coat Polysaccharide Biosynthesis Protein SpsA, Chain A"/>
    <property type="match status" value="1"/>
</dbReference>
<gene>
    <name evidence="15" type="ORF">CCALI_00320</name>
</gene>
<dbReference type="AlphaFoldDB" id="S0EUY0"/>
<reference evidence="16" key="1">
    <citation type="submission" date="2013-03" db="EMBL/GenBank/DDBJ databases">
        <title>Genome sequence of Chthonomonas calidirosea, the first sequenced genome from the Armatimonadetes phylum (formally candidate division OP10).</title>
        <authorList>
            <person name="Lee K.C.Y."/>
            <person name="Morgan X.C."/>
            <person name="Dunfield P.F."/>
            <person name="Tamas I."/>
            <person name="Houghton K.M."/>
            <person name="Vyssotski M."/>
            <person name="Ryan J.L.J."/>
            <person name="Lagutin K."/>
            <person name="McDonald I.R."/>
            <person name="Stott M.B."/>
        </authorList>
    </citation>
    <scope>NUCLEOTIDE SEQUENCE [LARGE SCALE GENOMIC DNA]</scope>
    <source>
        <strain evidence="16">DSM 23976 / ICMP 18418 / T49</strain>
    </source>
</reference>
<evidence type="ECO:0000313" key="15">
    <source>
        <dbReference type="EMBL" id="CCW34157.1"/>
    </source>
</evidence>
<evidence type="ECO:0000256" key="10">
    <source>
        <dbReference type="ARBA" id="ARBA00078564"/>
    </source>
</evidence>
<dbReference type="GO" id="GO:0008061">
    <property type="term" value="F:chitin binding"/>
    <property type="evidence" value="ECO:0007669"/>
    <property type="project" value="InterPro"/>
</dbReference>
<comment type="similarity">
    <text evidence="2">Belongs to the glycosyltransferase 2 family.</text>
</comment>
<evidence type="ECO:0000256" key="6">
    <source>
        <dbReference type="ARBA" id="ARBA00023136"/>
    </source>
</evidence>
<dbReference type="SUPFAM" id="SSF53448">
    <property type="entry name" value="Nucleotide-diphospho-sugar transferases"/>
    <property type="match status" value="1"/>
</dbReference>
<name>S0EUY0_CHTCT</name>
<dbReference type="Proteomes" id="UP000014227">
    <property type="component" value="Chromosome I"/>
</dbReference>
<keyword evidence="5" id="KW-0460">Magnesium</keyword>
<dbReference type="InterPro" id="IPR029070">
    <property type="entry name" value="Chitinase_insertion_sf"/>
</dbReference>
<dbReference type="InterPro" id="IPR002509">
    <property type="entry name" value="NODB_dom"/>
</dbReference>
<dbReference type="SUPFAM" id="SSF51445">
    <property type="entry name" value="(Trans)glycosidases"/>
    <property type="match status" value="1"/>
</dbReference>
<dbReference type="eggNOG" id="COG1215">
    <property type="taxonomic scope" value="Bacteria"/>
</dbReference>
<keyword evidence="12" id="KW-1133">Transmembrane helix</keyword>
<accession>S0EUY0</accession>
<dbReference type="Gene3D" id="3.20.20.370">
    <property type="entry name" value="Glycoside hydrolase/deacetylase"/>
    <property type="match status" value="1"/>
</dbReference>
<evidence type="ECO:0000256" key="8">
    <source>
        <dbReference type="ARBA" id="ARBA00066964"/>
    </source>
</evidence>
<dbReference type="CDD" id="cd06423">
    <property type="entry name" value="CESA_like"/>
    <property type="match status" value="1"/>
</dbReference>
<organism evidence="15 16">
    <name type="scientific">Chthonomonas calidirosea (strain DSM 23976 / ICMP 18418 / T49)</name>
    <dbReference type="NCBI Taxonomy" id="1303518"/>
    <lineage>
        <taxon>Bacteria</taxon>
        <taxon>Bacillati</taxon>
        <taxon>Armatimonadota</taxon>
        <taxon>Chthonomonadia</taxon>
        <taxon>Chthonomonadales</taxon>
        <taxon>Chthonomonadaceae</taxon>
        <taxon>Chthonomonas</taxon>
    </lineage>
</organism>
<dbReference type="STRING" id="454171.CP488_00837"/>
<dbReference type="eggNOG" id="COG3858">
    <property type="taxonomic scope" value="Bacteria"/>
</dbReference>
<dbReference type="SMART" id="SM00636">
    <property type="entry name" value="Glyco_18"/>
    <property type="match status" value="1"/>
</dbReference>
<dbReference type="PANTHER" id="PTHR43630">
    <property type="entry name" value="POLY-BETA-1,6-N-ACETYL-D-GLUCOSAMINE SYNTHASE"/>
    <property type="match status" value="1"/>
</dbReference>
<dbReference type="InterPro" id="IPR011330">
    <property type="entry name" value="Glyco_hydro/deAcase_b/a-brl"/>
</dbReference>
<dbReference type="InterPro" id="IPR029044">
    <property type="entry name" value="Nucleotide-diphossugar_trans"/>
</dbReference>
<evidence type="ECO:0000256" key="11">
    <source>
        <dbReference type="SAM" id="MobiDB-lite"/>
    </source>
</evidence>
<evidence type="ECO:0000313" key="16">
    <source>
        <dbReference type="Proteomes" id="UP000014227"/>
    </source>
</evidence>
<evidence type="ECO:0000256" key="1">
    <source>
        <dbReference type="ARBA" id="ARBA00004370"/>
    </source>
</evidence>
<comment type="subcellular location">
    <subcellularLocation>
        <location evidence="1">Membrane</location>
    </subcellularLocation>
</comment>